<comment type="similarity">
    <text evidence="2 8">Belongs to the glycosyl hydrolase 17 family.</text>
</comment>
<dbReference type="InterPro" id="IPR017853">
    <property type="entry name" value="GH"/>
</dbReference>
<keyword evidence="12" id="KW-1185">Reference proteome</keyword>
<dbReference type="HOGENOM" id="CLU_024953_0_0_1"/>
<gene>
    <name evidence="10" type="ordered locus">MTR_4g076490</name>
</gene>
<dbReference type="GO" id="GO:0042973">
    <property type="term" value="F:glucan endo-1,3-beta-D-glucosidase activity"/>
    <property type="evidence" value="ECO:0007669"/>
    <property type="project" value="UniProtKB-EC"/>
</dbReference>
<reference evidence="10 12" key="2">
    <citation type="journal article" date="2014" name="BMC Genomics">
        <title>An improved genome release (version Mt4.0) for the model legume Medicago truncatula.</title>
        <authorList>
            <person name="Tang H."/>
            <person name="Krishnakumar V."/>
            <person name="Bidwell S."/>
            <person name="Rosen B."/>
            <person name="Chan A."/>
            <person name="Zhou S."/>
            <person name="Gentzbittel L."/>
            <person name="Childs K.L."/>
            <person name="Yandell M."/>
            <person name="Gundlach H."/>
            <person name="Mayer K.F."/>
            <person name="Schwartz D.C."/>
            <person name="Town C.D."/>
        </authorList>
    </citation>
    <scope>GENOME REANNOTATION</scope>
    <source>
        <strain evidence="11 12">cv. Jemalong A17</strain>
    </source>
</reference>
<evidence type="ECO:0000256" key="4">
    <source>
        <dbReference type="ARBA" id="ARBA00022801"/>
    </source>
</evidence>
<keyword evidence="4 9" id="KW-0378">Hydrolase</keyword>
<dbReference type="PANTHER" id="PTHR32227">
    <property type="entry name" value="GLUCAN ENDO-1,3-BETA-GLUCOSIDASE BG1-RELATED-RELATED"/>
    <property type="match status" value="1"/>
</dbReference>
<dbReference type="SUPFAM" id="SSF51445">
    <property type="entry name" value="(Trans)glycosidases"/>
    <property type="match status" value="1"/>
</dbReference>
<dbReference type="STRING" id="3880.G7JQL6"/>
<dbReference type="Proteomes" id="UP000002051">
    <property type="component" value="Chromosome 4"/>
</dbReference>
<evidence type="ECO:0000256" key="3">
    <source>
        <dbReference type="ARBA" id="ARBA00012780"/>
    </source>
</evidence>
<evidence type="ECO:0000256" key="2">
    <source>
        <dbReference type="ARBA" id="ARBA00008773"/>
    </source>
</evidence>
<dbReference type="InterPro" id="IPR000490">
    <property type="entry name" value="Glyco_hydro_17"/>
</dbReference>
<dbReference type="FunFam" id="3.20.20.80:FF:000010">
    <property type="entry name" value="glucan endo-1,3-beta-glucosidase, basic"/>
    <property type="match status" value="1"/>
</dbReference>
<evidence type="ECO:0000313" key="11">
    <source>
        <dbReference type="EnsemblPlants" id="AES89518"/>
    </source>
</evidence>
<dbReference type="InterPro" id="IPR044965">
    <property type="entry name" value="Glyco_hydro_17_plant"/>
</dbReference>
<keyword evidence="5 9" id="KW-0326">Glycosidase</keyword>
<proteinExistence type="inferred from homology"/>
<dbReference type="EnsemblPlants" id="AES89518">
    <property type="protein sequence ID" value="AES89518"/>
    <property type="gene ID" value="MTR_4g076490"/>
</dbReference>
<evidence type="ECO:0000256" key="7">
    <source>
        <dbReference type="ARBA" id="ARBA00033417"/>
    </source>
</evidence>
<dbReference type="eggNOG" id="ENOG502QQ3M">
    <property type="taxonomic scope" value="Eukaryota"/>
</dbReference>
<evidence type="ECO:0000256" key="8">
    <source>
        <dbReference type="RuleBase" id="RU004335"/>
    </source>
</evidence>
<evidence type="ECO:0000256" key="9">
    <source>
        <dbReference type="RuleBase" id="RU004336"/>
    </source>
</evidence>
<dbReference type="PROSITE" id="PS00587">
    <property type="entry name" value="GLYCOSYL_HYDROL_F17"/>
    <property type="match status" value="1"/>
</dbReference>
<dbReference type="GO" id="GO:0005975">
    <property type="term" value="P:carbohydrate metabolic process"/>
    <property type="evidence" value="ECO:0007669"/>
    <property type="project" value="InterPro"/>
</dbReference>
<sequence length="421" mass="46193">MVPCALGSFQLRVWGNGVDFQPKLTQNSTCKYSSSHSQLFIQNEAVQEEETLPSIMSIIFLLVGILLSIGLQFTESTNLHFTCSDHISQVSVTFSTIGVCYGVLGNNLPSKQEVVDLYKSKGIGKMRIYYPDQEVLQALRGSNIELILGVTKETLSSLTDAGEATNWVQKYVTPYAQDVKIKYITVGNEIKPNDNEAQYIATAMQNIQNAISSANLQGQIKVSTAIDMTLIGNSYPPNAGVFTDQANSYIQPIINFLVKNGAPLLANVYPYFAYIGNKQSISLDYVLFKQQGNNEVGYNNIFDAMLDSVYAALEKVGGSNVKIVVSESGWPSKGGDSASIDNAATYYSNLINHIKNGTPKRPGAAIETYLFAMFDENQKTGATTEQHYGLFNPDKSPKYHVAQSGIELDTTRNITVILNMK</sequence>
<organism evidence="10 12">
    <name type="scientific">Medicago truncatula</name>
    <name type="common">Barrel medic</name>
    <name type="synonym">Medicago tribuloides</name>
    <dbReference type="NCBI Taxonomy" id="3880"/>
    <lineage>
        <taxon>Eukaryota</taxon>
        <taxon>Viridiplantae</taxon>
        <taxon>Streptophyta</taxon>
        <taxon>Embryophyta</taxon>
        <taxon>Tracheophyta</taxon>
        <taxon>Spermatophyta</taxon>
        <taxon>Magnoliopsida</taxon>
        <taxon>eudicotyledons</taxon>
        <taxon>Gunneridae</taxon>
        <taxon>Pentapetalae</taxon>
        <taxon>rosids</taxon>
        <taxon>fabids</taxon>
        <taxon>Fabales</taxon>
        <taxon>Fabaceae</taxon>
        <taxon>Papilionoideae</taxon>
        <taxon>50 kb inversion clade</taxon>
        <taxon>NPAAA clade</taxon>
        <taxon>Hologalegina</taxon>
        <taxon>IRL clade</taxon>
        <taxon>Trifolieae</taxon>
        <taxon>Medicago</taxon>
    </lineage>
</organism>
<comment type="catalytic activity">
    <reaction evidence="1">
        <text>Hydrolysis of (1-&gt;3)-beta-D-glucosidic linkages in (1-&gt;3)-beta-D-glucans.</text>
        <dbReference type="EC" id="3.2.1.39"/>
    </reaction>
</comment>
<evidence type="ECO:0000256" key="6">
    <source>
        <dbReference type="ARBA" id="ARBA00033335"/>
    </source>
</evidence>
<accession>A0A0C3WZU7</accession>
<dbReference type="EC" id="3.2.1.39" evidence="3"/>
<evidence type="ECO:0000313" key="12">
    <source>
        <dbReference type="Proteomes" id="UP000002051"/>
    </source>
</evidence>
<evidence type="ECO:0000256" key="1">
    <source>
        <dbReference type="ARBA" id="ARBA00000382"/>
    </source>
</evidence>
<dbReference type="Pfam" id="PF00332">
    <property type="entry name" value="Glyco_hydro_17"/>
    <property type="match status" value="1"/>
</dbReference>
<reference evidence="10 12" key="1">
    <citation type="journal article" date="2011" name="Nature">
        <title>The Medicago genome provides insight into the evolution of rhizobial symbioses.</title>
        <authorList>
            <person name="Young N.D."/>
            <person name="Debelle F."/>
            <person name="Oldroyd G.E."/>
            <person name="Geurts R."/>
            <person name="Cannon S.B."/>
            <person name="Udvardi M.K."/>
            <person name="Benedito V.A."/>
            <person name="Mayer K.F."/>
            <person name="Gouzy J."/>
            <person name="Schoof H."/>
            <person name="Van de Peer Y."/>
            <person name="Proost S."/>
            <person name="Cook D.R."/>
            <person name="Meyers B.C."/>
            <person name="Spannagl M."/>
            <person name="Cheung F."/>
            <person name="De Mita S."/>
            <person name="Krishnakumar V."/>
            <person name="Gundlach H."/>
            <person name="Zhou S."/>
            <person name="Mudge J."/>
            <person name="Bharti A.K."/>
            <person name="Murray J.D."/>
            <person name="Naoumkina M.A."/>
            <person name="Rosen B."/>
            <person name="Silverstein K.A."/>
            <person name="Tang H."/>
            <person name="Rombauts S."/>
            <person name="Zhao P.X."/>
            <person name="Zhou P."/>
            <person name="Barbe V."/>
            <person name="Bardou P."/>
            <person name="Bechner M."/>
            <person name="Bellec A."/>
            <person name="Berger A."/>
            <person name="Berges H."/>
            <person name="Bidwell S."/>
            <person name="Bisseling T."/>
            <person name="Choisne N."/>
            <person name="Couloux A."/>
            <person name="Denny R."/>
            <person name="Deshpande S."/>
            <person name="Dai X."/>
            <person name="Doyle J.J."/>
            <person name="Dudez A.M."/>
            <person name="Farmer A.D."/>
            <person name="Fouteau S."/>
            <person name="Franken C."/>
            <person name="Gibelin C."/>
            <person name="Gish J."/>
            <person name="Goldstein S."/>
            <person name="Gonzalez A.J."/>
            <person name="Green P.J."/>
            <person name="Hallab A."/>
            <person name="Hartog M."/>
            <person name="Hua A."/>
            <person name="Humphray S.J."/>
            <person name="Jeong D.H."/>
            <person name="Jing Y."/>
            <person name="Jocker A."/>
            <person name="Kenton S.M."/>
            <person name="Kim D.J."/>
            <person name="Klee K."/>
            <person name="Lai H."/>
            <person name="Lang C."/>
            <person name="Lin S."/>
            <person name="Macmil S.L."/>
            <person name="Magdelenat G."/>
            <person name="Matthews L."/>
            <person name="McCorrison J."/>
            <person name="Monaghan E.L."/>
            <person name="Mun J.H."/>
            <person name="Najar F.Z."/>
            <person name="Nicholson C."/>
            <person name="Noirot C."/>
            <person name="O'Bleness M."/>
            <person name="Paule C.R."/>
            <person name="Poulain J."/>
            <person name="Prion F."/>
            <person name="Qin B."/>
            <person name="Qu C."/>
            <person name="Retzel E.F."/>
            <person name="Riddle C."/>
            <person name="Sallet E."/>
            <person name="Samain S."/>
            <person name="Samson N."/>
            <person name="Sanders I."/>
            <person name="Saurat O."/>
            <person name="Scarpelli C."/>
            <person name="Schiex T."/>
            <person name="Segurens B."/>
            <person name="Severin A.J."/>
            <person name="Sherrier D.J."/>
            <person name="Shi R."/>
            <person name="Sims S."/>
            <person name="Singer S.R."/>
            <person name="Sinharoy S."/>
            <person name="Sterck L."/>
            <person name="Viollet A."/>
            <person name="Wang B.B."/>
            <person name="Wang K."/>
            <person name="Wang M."/>
            <person name="Wang X."/>
            <person name="Warfsmann J."/>
            <person name="Weissenbach J."/>
            <person name="White D.D."/>
            <person name="White J.D."/>
            <person name="Wiley G.B."/>
            <person name="Wincker P."/>
            <person name="Xing Y."/>
            <person name="Yang L."/>
            <person name="Yao Z."/>
            <person name="Ying F."/>
            <person name="Zhai J."/>
            <person name="Zhou L."/>
            <person name="Zuber A."/>
            <person name="Denarie J."/>
            <person name="Dixon R.A."/>
            <person name="May G.D."/>
            <person name="Schwartz D.C."/>
            <person name="Rogers J."/>
            <person name="Quetier F."/>
            <person name="Town C.D."/>
            <person name="Roe B.A."/>
        </authorList>
    </citation>
    <scope>NUCLEOTIDE SEQUENCE [LARGE SCALE GENOMIC DNA]</scope>
    <source>
        <strain evidence="10">A17</strain>
        <strain evidence="11 12">cv. Jemalong A17</strain>
    </source>
</reference>
<evidence type="ECO:0000313" key="10">
    <source>
        <dbReference type="EMBL" id="AES89518.2"/>
    </source>
</evidence>
<dbReference type="PaxDb" id="3880-AES89518"/>
<dbReference type="Gene3D" id="3.20.20.80">
    <property type="entry name" value="Glycosidases"/>
    <property type="match status" value="1"/>
</dbReference>
<dbReference type="EMBL" id="CM001220">
    <property type="protein sequence ID" value="AES89518.2"/>
    <property type="molecule type" value="Genomic_DNA"/>
</dbReference>
<evidence type="ECO:0000256" key="5">
    <source>
        <dbReference type="ARBA" id="ARBA00023295"/>
    </source>
</evidence>
<dbReference type="AlphaFoldDB" id="G7JQL6"/>
<accession>G7JQL6</accession>
<reference evidence="11" key="3">
    <citation type="submission" date="2015-04" db="UniProtKB">
        <authorList>
            <consortium name="EnsemblPlants"/>
        </authorList>
    </citation>
    <scope>IDENTIFICATION</scope>
    <source>
        <strain evidence="11">cv. Jemalong A17</strain>
    </source>
</reference>
<name>G7JQL6_MEDTR</name>
<protein>
    <recommendedName>
        <fullName evidence="3">glucan endo-1,3-beta-D-glucosidase</fullName>
        <ecNumber evidence="3">3.2.1.39</ecNumber>
    </recommendedName>
    <alternativeName>
        <fullName evidence="6">(1-&gt;3)-beta-glucan endohydrolase</fullName>
    </alternativeName>
    <alternativeName>
        <fullName evidence="7">Beta-1,3-endoglucanase</fullName>
    </alternativeName>
</protein>